<dbReference type="PANTHER" id="PTHR43283:SF14">
    <property type="entry name" value="BLL8153 PROTEIN"/>
    <property type="match status" value="1"/>
</dbReference>
<dbReference type="InterPro" id="IPR001466">
    <property type="entry name" value="Beta-lactam-related"/>
</dbReference>
<protein>
    <submittedName>
        <fullName evidence="3">Beta-lactamase family protein</fullName>
    </submittedName>
</protein>
<sequence length="454" mass="50191">MKVRNSYKALMLAMAVLTACSTGEQAGEKSKAIKEISKVETVKTDYSIPEKLESVSKYKDGYTPAQTMQFRNTYGPTSAITADDIGSYASTHLSEVVKSAVVHRQGNVSHLESEISEEIADVAASTILGTMTLKEMMDDERSRMKAITVIHDGKIVYEDYRGIRDWDNHLWASATKIFTGTLLHIAEEEGLVNLQANVPTYLTDLKGTAWDNVKVEDALHMRAGLDISESRLGSSPTHPTTMLYAITGGHPSYAGQTLLDAVKKSERTQDAGERFEYASINTHVGTLILQEIYNMPIEDLISTKIWSKTGMEGDAVLGLSEGGEPMSFGAFAARLRDLGRFGMLFTPSWDVVANEQVVSDSYFGKAKAASKPEAYGNDYMSQRLTNDFGETGFGASYQWDAVFEDGDLYKSGRTGQCLYVSPETNTVVVWYSSAYQAEVWVHAYAREIVKQMYR</sequence>
<keyword evidence="1" id="KW-0732">Signal</keyword>
<evidence type="ECO:0000313" key="3">
    <source>
        <dbReference type="EMBL" id="MBS2211982.1"/>
    </source>
</evidence>
<dbReference type="InterPro" id="IPR012338">
    <property type="entry name" value="Beta-lactam/transpept-like"/>
</dbReference>
<dbReference type="RefSeq" id="WP_212228361.1">
    <property type="nucleotide sequence ID" value="NZ_JAGUCN010000011.1"/>
</dbReference>
<evidence type="ECO:0000259" key="2">
    <source>
        <dbReference type="Pfam" id="PF00144"/>
    </source>
</evidence>
<feature type="chain" id="PRO_5046506558" evidence="1">
    <location>
        <begin position="27"/>
        <end position="454"/>
    </location>
</feature>
<name>A0ABS5KAS0_9BACT</name>
<evidence type="ECO:0000313" key="4">
    <source>
        <dbReference type="Proteomes" id="UP000721861"/>
    </source>
</evidence>
<gene>
    <name evidence="3" type="ORF">KEM09_11235</name>
</gene>
<dbReference type="SUPFAM" id="SSF56601">
    <property type="entry name" value="beta-lactamase/transpeptidase-like"/>
    <property type="match status" value="1"/>
</dbReference>
<proteinExistence type="predicted"/>
<reference evidence="3 4" key="1">
    <citation type="journal article" date="2014" name="Int. J. Syst. Evol. Microbiol.">
        <title>Carboxylicivirga gen. nov. in the family Marinilabiliaceae with two novel species, Carboxylicivirga mesophila sp. nov. and Carboxylicivirga taeanensis sp. nov., and reclassification of Cytophaga fermentans as Saccharicrinis fermentans gen. nov., comb. nov.</title>
        <authorList>
            <person name="Yang S.H."/>
            <person name="Seo H.S."/>
            <person name="Woo J.H."/>
            <person name="Oh H.M."/>
            <person name="Jang H."/>
            <person name="Lee J.H."/>
            <person name="Kim S.J."/>
            <person name="Kwon K.K."/>
        </authorList>
    </citation>
    <scope>NUCLEOTIDE SEQUENCE [LARGE SCALE GENOMIC DNA]</scope>
    <source>
        <strain evidence="3 4">JCM 18290</strain>
    </source>
</reference>
<evidence type="ECO:0000256" key="1">
    <source>
        <dbReference type="SAM" id="SignalP"/>
    </source>
</evidence>
<dbReference type="Gene3D" id="3.40.710.10">
    <property type="entry name" value="DD-peptidase/beta-lactamase superfamily"/>
    <property type="match status" value="1"/>
</dbReference>
<dbReference type="EMBL" id="JAGUCN010000011">
    <property type="protein sequence ID" value="MBS2211982.1"/>
    <property type="molecule type" value="Genomic_DNA"/>
</dbReference>
<dbReference type="Pfam" id="PF00144">
    <property type="entry name" value="Beta-lactamase"/>
    <property type="match status" value="1"/>
</dbReference>
<dbReference type="InterPro" id="IPR050789">
    <property type="entry name" value="Diverse_Enzym_Activities"/>
</dbReference>
<accession>A0ABS5KAS0</accession>
<feature type="signal peptide" evidence="1">
    <location>
        <begin position="1"/>
        <end position="26"/>
    </location>
</feature>
<dbReference type="PANTHER" id="PTHR43283">
    <property type="entry name" value="BETA-LACTAMASE-RELATED"/>
    <property type="match status" value="1"/>
</dbReference>
<dbReference type="Proteomes" id="UP000721861">
    <property type="component" value="Unassembled WGS sequence"/>
</dbReference>
<keyword evidence="4" id="KW-1185">Reference proteome</keyword>
<dbReference type="PROSITE" id="PS51257">
    <property type="entry name" value="PROKAR_LIPOPROTEIN"/>
    <property type="match status" value="1"/>
</dbReference>
<comment type="caution">
    <text evidence="3">The sequence shown here is derived from an EMBL/GenBank/DDBJ whole genome shotgun (WGS) entry which is preliminary data.</text>
</comment>
<feature type="domain" description="Beta-lactamase-related" evidence="2">
    <location>
        <begin position="135"/>
        <end position="435"/>
    </location>
</feature>
<organism evidence="3 4">
    <name type="scientific">Carboxylicivirga mesophila</name>
    <dbReference type="NCBI Taxonomy" id="1166478"/>
    <lineage>
        <taxon>Bacteria</taxon>
        <taxon>Pseudomonadati</taxon>
        <taxon>Bacteroidota</taxon>
        <taxon>Bacteroidia</taxon>
        <taxon>Marinilabiliales</taxon>
        <taxon>Marinilabiliaceae</taxon>
        <taxon>Carboxylicivirga</taxon>
    </lineage>
</organism>